<accession>A0ABR2FW24</accession>
<organism evidence="1 2">
    <name type="scientific">Hibiscus sabdariffa</name>
    <name type="common">roselle</name>
    <dbReference type="NCBI Taxonomy" id="183260"/>
    <lineage>
        <taxon>Eukaryota</taxon>
        <taxon>Viridiplantae</taxon>
        <taxon>Streptophyta</taxon>
        <taxon>Embryophyta</taxon>
        <taxon>Tracheophyta</taxon>
        <taxon>Spermatophyta</taxon>
        <taxon>Magnoliopsida</taxon>
        <taxon>eudicotyledons</taxon>
        <taxon>Gunneridae</taxon>
        <taxon>Pentapetalae</taxon>
        <taxon>rosids</taxon>
        <taxon>malvids</taxon>
        <taxon>Malvales</taxon>
        <taxon>Malvaceae</taxon>
        <taxon>Malvoideae</taxon>
        <taxon>Hibiscus</taxon>
    </lineage>
</organism>
<comment type="caution">
    <text evidence="1">The sequence shown here is derived from an EMBL/GenBank/DDBJ whole genome shotgun (WGS) entry which is preliminary data.</text>
</comment>
<name>A0ABR2FW24_9ROSI</name>
<dbReference type="PANTHER" id="PTHR36760:SF1">
    <property type="entry name" value="ACIDIC LEUCINE-RICH NUCLEAR PHOSPHOPROTEIN 32 FAMILY B PROTEIN"/>
    <property type="match status" value="1"/>
</dbReference>
<dbReference type="Proteomes" id="UP001472677">
    <property type="component" value="Unassembled WGS sequence"/>
</dbReference>
<protein>
    <submittedName>
        <fullName evidence="1">Uncharacterized protein</fullName>
    </submittedName>
</protein>
<reference evidence="1 2" key="1">
    <citation type="journal article" date="2024" name="G3 (Bethesda)">
        <title>Genome assembly of Hibiscus sabdariffa L. provides insights into metabolisms of medicinal natural products.</title>
        <authorList>
            <person name="Kim T."/>
        </authorList>
    </citation>
    <scope>NUCLEOTIDE SEQUENCE [LARGE SCALE GENOMIC DNA]</scope>
    <source>
        <strain evidence="1">TK-2024</strain>
        <tissue evidence="1">Old leaves</tissue>
    </source>
</reference>
<evidence type="ECO:0000313" key="1">
    <source>
        <dbReference type="EMBL" id="KAK8588454.1"/>
    </source>
</evidence>
<gene>
    <name evidence="1" type="ORF">V6N12_022894</name>
</gene>
<dbReference type="EMBL" id="JBBPBM010000004">
    <property type="protein sequence ID" value="KAK8588454.1"/>
    <property type="molecule type" value="Genomic_DNA"/>
</dbReference>
<keyword evidence="2" id="KW-1185">Reference proteome</keyword>
<proteinExistence type="predicted"/>
<dbReference type="PANTHER" id="PTHR36760">
    <property type="entry name" value="ACIDIC LEUCINE-RICH NUCLEAR PHOSPHOPROTEIN 32 FAMILY B PROTEIN"/>
    <property type="match status" value="1"/>
</dbReference>
<sequence length="156" mass="17872">MESRGDCFQAVEEYPIGNMGPLGVPENGKPEEIMRTKDNGFEHATKAIVDERHSNNVHGDGETMDLLWEGFETDSEVQSGLKEGGGNNKGYYYYYSDENYDERELNAQLCCIQTLKLTAEKMNLGRGRPKPNLVKKISKGLRWLLYVRTRLAKKWY</sequence>
<evidence type="ECO:0000313" key="2">
    <source>
        <dbReference type="Proteomes" id="UP001472677"/>
    </source>
</evidence>